<reference evidence="19" key="2">
    <citation type="submission" date="2025-09" db="UniProtKB">
        <authorList>
            <consortium name="Ensembl"/>
        </authorList>
    </citation>
    <scope>IDENTIFICATION</scope>
</reference>
<feature type="compositionally biased region" description="Polar residues" evidence="17">
    <location>
        <begin position="400"/>
        <end position="415"/>
    </location>
</feature>
<protein>
    <recommendedName>
        <fullName evidence="15">Z-DNA-binding protein 1</fullName>
    </recommendedName>
    <alternativeName>
        <fullName evidence="16">Tumor stroma and activated macrophage protein DLM-1</fullName>
    </alternativeName>
</protein>
<dbReference type="Ensembl" id="ENSMSIT00000040297.1">
    <property type="protein sequence ID" value="ENSMSIP00000031951.1"/>
    <property type="gene ID" value="ENSMSIG00000026758.1"/>
</dbReference>
<evidence type="ECO:0000256" key="14">
    <source>
        <dbReference type="ARBA" id="ARBA00066144"/>
    </source>
</evidence>
<dbReference type="Gene3D" id="1.10.10.10">
    <property type="entry name" value="Winged helix-like DNA-binding domain superfamily/Winged helix DNA-binding domain"/>
    <property type="match status" value="2"/>
</dbReference>
<dbReference type="GO" id="GO:0045087">
    <property type="term" value="P:innate immune response"/>
    <property type="evidence" value="ECO:0007669"/>
    <property type="project" value="UniProtKB-KW"/>
</dbReference>
<sequence length="431" mass="46385">MAEAPVDLSTGDHLEQKILQVLSDDGGPVKIGQLVKKCQVPKKTLNQVLYRLKKEDRVSSPEPATWRIGGAASGDGAPAIPEDSSAQPSLDERILRFLEANGPHRALHIAKALGMTTAKEVNPLLYSMRNKHLLSYDGQTWKIYHSRQEGQDIAHSGVTQESPAIICQHNPVNMICQQGANSHISIANSNAIQIGHGNVIVREKACGEPGPRTSHPLPLAWDASAQDMPPVAHGAQYIYMDKSLLQQVQLGHHNEMSLVGDAGKHPSYSFSDSPPEVSTTTADPGASFNMQTSEPGPHPEGDTVQTVHIKSCFLEDATIGNGNKMTIHLRSKGEVMESGYSEEPKKEDTGTSSEATPPRSCQHTPSDSMLPTSELRAMALGDSSPQTTEPVLREHEVQDTESSQDTGLSEGNTAVASGKPAPRKDIPSLHL</sequence>
<feature type="domain" description="Z-binding" evidence="18">
    <location>
        <begin position="84"/>
        <end position="148"/>
    </location>
</feature>
<dbReference type="InterPro" id="IPR042361">
    <property type="entry name" value="ZBP1"/>
</dbReference>
<keyword evidence="20" id="KW-1185">Reference proteome</keyword>
<dbReference type="InterPro" id="IPR025735">
    <property type="entry name" value="RHIM"/>
</dbReference>
<dbReference type="SMART" id="SM00550">
    <property type="entry name" value="Zalpha"/>
    <property type="match status" value="2"/>
</dbReference>
<keyword evidence="6" id="KW-1210">Necrosis</keyword>
<dbReference type="FunFam" id="1.10.10.10:FF:000525">
    <property type="entry name" value="Z-DNA binding protein 1"/>
    <property type="match status" value="1"/>
</dbReference>
<dbReference type="GO" id="GO:0003723">
    <property type="term" value="F:RNA binding"/>
    <property type="evidence" value="ECO:0007669"/>
    <property type="project" value="UniProtKB-KW"/>
</dbReference>
<feature type="compositionally biased region" description="Polar residues" evidence="17">
    <location>
        <begin position="350"/>
        <end position="371"/>
    </location>
</feature>
<dbReference type="PANTHER" id="PTHR14966">
    <property type="entry name" value="Z-DNA-BINDING PROTEIN 1"/>
    <property type="match status" value="1"/>
</dbReference>
<dbReference type="GO" id="GO:0005634">
    <property type="term" value="C:nucleus"/>
    <property type="evidence" value="ECO:0007669"/>
    <property type="project" value="UniProtKB-SubCell"/>
</dbReference>
<dbReference type="PROSITE" id="PS50139">
    <property type="entry name" value="Z_BINDING"/>
    <property type="match status" value="2"/>
</dbReference>
<dbReference type="GO" id="GO:0051607">
    <property type="term" value="P:defense response to virus"/>
    <property type="evidence" value="ECO:0007669"/>
    <property type="project" value="UniProtKB-KW"/>
</dbReference>
<evidence type="ECO:0000256" key="3">
    <source>
        <dbReference type="ARBA" id="ARBA00022490"/>
    </source>
</evidence>
<keyword evidence="8" id="KW-0677">Repeat</keyword>
<evidence type="ECO:0000256" key="4">
    <source>
        <dbReference type="ARBA" id="ARBA00022581"/>
    </source>
</evidence>
<dbReference type="SUPFAM" id="SSF46785">
    <property type="entry name" value="Winged helix' DNA-binding domain"/>
    <property type="match status" value="2"/>
</dbReference>
<dbReference type="InterPro" id="IPR036390">
    <property type="entry name" value="WH_DNA-bd_sf"/>
</dbReference>
<dbReference type="GO" id="GO:0060545">
    <property type="term" value="P:positive regulation of necroptotic process"/>
    <property type="evidence" value="ECO:0007669"/>
    <property type="project" value="UniProtKB-ARBA"/>
</dbReference>
<evidence type="ECO:0000256" key="17">
    <source>
        <dbReference type="SAM" id="MobiDB-lite"/>
    </source>
</evidence>
<evidence type="ECO:0000256" key="11">
    <source>
        <dbReference type="ARBA" id="ARBA00023118"/>
    </source>
</evidence>
<evidence type="ECO:0000256" key="2">
    <source>
        <dbReference type="ARBA" id="ARBA00004496"/>
    </source>
</evidence>
<keyword evidence="9" id="KW-0391">Immunity</keyword>
<evidence type="ECO:0000256" key="5">
    <source>
        <dbReference type="ARBA" id="ARBA00022588"/>
    </source>
</evidence>
<keyword evidence="10" id="KW-0694">RNA-binding</keyword>
<comment type="subunit">
    <text evidence="14">Homodimer. Interacts (via RIP homotypic interaction motif) with RIPK3; leading to RIPK3 activation and necroptosis; interaction is enhanced by CASP6. Interacts (via RIP homotypic interaction motif) with RIPK1. Component of the AIM2 PANoptosome complex, a multiprotein complex that drives inflammatory cell death (PANoptosis).</text>
</comment>
<evidence type="ECO:0000313" key="20">
    <source>
        <dbReference type="Proteomes" id="UP000694415"/>
    </source>
</evidence>
<dbReference type="Pfam" id="PF12721">
    <property type="entry name" value="RHIM"/>
    <property type="match status" value="2"/>
</dbReference>
<comment type="subcellular location">
    <subcellularLocation>
        <location evidence="2">Cytoplasm</location>
    </subcellularLocation>
    <subcellularLocation>
        <location evidence="1">Nucleus</location>
    </subcellularLocation>
</comment>
<evidence type="ECO:0000256" key="8">
    <source>
        <dbReference type="ARBA" id="ARBA00022737"/>
    </source>
</evidence>
<keyword evidence="13" id="KW-0539">Nucleus</keyword>
<dbReference type="Proteomes" id="UP000694415">
    <property type="component" value="Unplaced"/>
</dbReference>
<evidence type="ECO:0000256" key="1">
    <source>
        <dbReference type="ARBA" id="ARBA00004123"/>
    </source>
</evidence>
<dbReference type="Pfam" id="PF02295">
    <property type="entry name" value="z-alpha"/>
    <property type="match status" value="2"/>
</dbReference>
<keyword evidence="7" id="KW-0053">Apoptosis</keyword>
<dbReference type="GO" id="GO:0005737">
    <property type="term" value="C:cytoplasm"/>
    <property type="evidence" value="ECO:0007669"/>
    <property type="project" value="UniProtKB-SubCell"/>
</dbReference>
<keyword evidence="12" id="KW-0238">DNA-binding</keyword>
<dbReference type="GO" id="GO:0003726">
    <property type="term" value="F:double-stranded RNA adenosine deaminase activity"/>
    <property type="evidence" value="ECO:0007669"/>
    <property type="project" value="InterPro"/>
</dbReference>
<evidence type="ECO:0000256" key="16">
    <source>
        <dbReference type="ARBA" id="ARBA00076088"/>
    </source>
</evidence>
<keyword evidence="4" id="KW-0945">Host-virus interaction</keyword>
<proteinExistence type="predicted"/>
<dbReference type="GO" id="GO:0060340">
    <property type="term" value="P:positive regulation of type I interferon-mediated signaling pathway"/>
    <property type="evidence" value="ECO:0007669"/>
    <property type="project" value="InterPro"/>
</dbReference>
<feature type="region of interest" description="Disordered" evidence="17">
    <location>
        <begin position="61"/>
        <end position="86"/>
    </location>
</feature>
<evidence type="ECO:0000256" key="9">
    <source>
        <dbReference type="ARBA" id="ARBA00022859"/>
    </source>
</evidence>
<evidence type="ECO:0000256" key="15">
    <source>
        <dbReference type="ARBA" id="ARBA00070324"/>
    </source>
</evidence>
<organism evidence="19 20">
    <name type="scientific">Mus spicilegus</name>
    <name type="common">Mound-building mouse</name>
    <dbReference type="NCBI Taxonomy" id="10103"/>
    <lineage>
        <taxon>Eukaryota</taxon>
        <taxon>Metazoa</taxon>
        <taxon>Chordata</taxon>
        <taxon>Craniata</taxon>
        <taxon>Vertebrata</taxon>
        <taxon>Euteleostomi</taxon>
        <taxon>Mammalia</taxon>
        <taxon>Eutheria</taxon>
        <taxon>Euarchontoglires</taxon>
        <taxon>Glires</taxon>
        <taxon>Rodentia</taxon>
        <taxon>Myomorpha</taxon>
        <taxon>Muroidea</taxon>
        <taxon>Muridae</taxon>
        <taxon>Murinae</taxon>
        <taxon>Mus</taxon>
        <taxon>Mus</taxon>
    </lineage>
</organism>
<evidence type="ECO:0000256" key="6">
    <source>
        <dbReference type="ARBA" id="ARBA00022590"/>
    </source>
</evidence>
<evidence type="ECO:0000256" key="7">
    <source>
        <dbReference type="ARBA" id="ARBA00022703"/>
    </source>
</evidence>
<evidence type="ECO:0000256" key="12">
    <source>
        <dbReference type="ARBA" id="ARBA00023125"/>
    </source>
</evidence>
<dbReference type="GO" id="GO:0006915">
    <property type="term" value="P:apoptotic process"/>
    <property type="evidence" value="ECO:0007669"/>
    <property type="project" value="UniProtKB-KW"/>
</dbReference>
<feature type="domain" description="Z-binding" evidence="18">
    <location>
        <begin position="8"/>
        <end position="70"/>
    </location>
</feature>
<dbReference type="InterPro" id="IPR042371">
    <property type="entry name" value="Z_dom"/>
</dbReference>
<evidence type="ECO:0000256" key="13">
    <source>
        <dbReference type="ARBA" id="ARBA00023242"/>
    </source>
</evidence>
<reference evidence="19" key="1">
    <citation type="submission" date="2025-08" db="UniProtKB">
        <authorList>
            <consortium name="Ensembl"/>
        </authorList>
    </citation>
    <scope>IDENTIFICATION</scope>
</reference>
<keyword evidence="5" id="KW-0399">Innate immunity</keyword>
<name>A0A8C6I646_MUSSI</name>
<accession>A0A8C6I646</accession>
<keyword evidence="11" id="KW-0051">Antiviral defense</keyword>
<feature type="region of interest" description="Disordered" evidence="17">
    <location>
        <begin position="261"/>
        <end position="303"/>
    </location>
</feature>
<feature type="compositionally biased region" description="Basic and acidic residues" evidence="17">
    <location>
        <begin position="422"/>
        <end position="431"/>
    </location>
</feature>
<feature type="compositionally biased region" description="Polar residues" evidence="17">
    <location>
        <begin position="268"/>
        <end position="294"/>
    </location>
</feature>
<dbReference type="PANTHER" id="PTHR14966:SF0">
    <property type="entry name" value="Z-DNA-BINDING PROTEIN 1"/>
    <property type="match status" value="1"/>
</dbReference>
<feature type="region of interest" description="Disordered" evidence="17">
    <location>
        <begin position="332"/>
        <end position="431"/>
    </location>
</feature>
<dbReference type="GO" id="GO:0003677">
    <property type="term" value="F:DNA binding"/>
    <property type="evidence" value="ECO:0007669"/>
    <property type="project" value="UniProtKB-KW"/>
</dbReference>
<evidence type="ECO:0000313" key="19">
    <source>
        <dbReference type="Ensembl" id="ENSMSIP00000031951.1"/>
    </source>
</evidence>
<dbReference type="GeneTree" id="ENSGT00390000002234"/>
<dbReference type="InterPro" id="IPR036388">
    <property type="entry name" value="WH-like_DNA-bd_sf"/>
</dbReference>
<evidence type="ECO:0000256" key="10">
    <source>
        <dbReference type="ARBA" id="ARBA00022884"/>
    </source>
</evidence>
<keyword evidence="3" id="KW-0963">Cytoplasm</keyword>
<evidence type="ECO:0000259" key="18">
    <source>
        <dbReference type="PROSITE" id="PS50139"/>
    </source>
</evidence>
<dbReference type="AlphaFoldDB" id="A0A8C6I646"/>